<keyword evidence="8" id="KW-1185">Reference proteome</keyword>
<evidence type="ECO:0000313" key="7">
    <source>
        <dbReference type="EMBL" id="SEI95272.1"/>
    </source>
</evidence>
<evidence type="ECO:0000256" key="4">
    <source>
        <dbReference type="ARBA" id="ARBA00023235"/>
    </source>
</evidence>
<evidence type="ECO:0000256" key="5">
    <source>
        <dbReference type="RuleBase" id="RU363019"/>
    </source>
</evidence>
<dbReference type="Proteomes" id="UP000199532">
    <property type="component" value="Unassembled WGS sequence"/>
</dbReference>
<dbReference type="AlphaFoldDB" id="A0A1H6V4P1"/>
<comment type="similarity">
    <text evidence="2 5">Belongs to the cyclophilin-type PPIase family.</text>
</comment>
<keyword evidence="3 5" id="KW-0697">Rotamase</keyword>
<evidence type="ECO:0000313" key="8">
    <source>
        <dbReference type="Proteomes" id="UP000199532"/>
    </source>
</evidence>
<dbReference type="EMBL" id="FNXY01000004">
    <property type="protein sequence ID" value="SEI95272.1"/>
    <property type="molecule type" value="Genomic_DNA"/>
</dbReference>
<sequence length="197" mass="21814">MKFIYRSVIVASLCATTIFTASNAQKVLMETDKGNIQIELDPENAPITCENFMRYVDQKKYDGAIFYRVVRLDNQPDNKVKIEVIQGGVKDDTTKNLPPIFHETTKITGLKHLKGTLSMARTAPGTADSEFFICVTDQQELDFGGKRNADGQGFAAFGKVISGMETVNKIQSGQTGSSEAAQTLKEPVKIIRMERIK</sequence>
<dbReference type="InterPro" id="IPR029000">
    <property type="entry name" value="Cyclophilin-like_dom_sf"/>
</dbReference>
<dbReference type="EC" id="5.2.1.8" evidence="5"/>
<keyword evidence="5" id="KW-0732">Signal</keyword>
<dbReference type="InterPro" id="IPR024936">
    <property type="entry name" value="Cyclophilin-type_PPIase"/>
</dbReference>
<feature type="domain" description="PPIase cyclophilin-type" evidence="6">
    <location>
        <begin position="34"/>
        <end position="197"/>
    </location>
</feature>
<dbReference type="CDD" id="cd00317">
    <property type="entry name" value="cyclophilin"/>
    <property type="match status" value="1"/>
</dbReference>
<feature type="signal peptide" evidence="5">
    <location>
        <begin position="1"/>
        <end position="26"/>
    </location>
</feature>
<dbReference type="RefSeq" id="WP_090335695.1">
    <property type="nucleotide sequence ID" value="NZ_FNXY01000004.1"/>
</dbReference>
<dbReference type="SUPFAM" id="SSF50891">
    <property type="entry name" value="Cyclophilin-like"/>
    <property type="match status" value="1"/>
</dbReference>
<name>A0A1H6V4P1_9BACT</name>
<dbReference type="InterPro" id="IPR044666">
    <property type="entry name" value="Cyclophilin_A-like"/>
</dbReference>
<keyword evidence="4 5" id="KW-0413">Isomerase</keyword>
<gene>
    <name evidence="7" type="ORF">SAMN04487995_2708</name>
</gene>
<organism evidence="7 8">
    <name type="scientific">Dyadobacter koreensis</name>
    <dbReference type="NCBI Taxonomy" id="408657"/>
    <lineage>
        <taxon>Bacteria</taxon>
        <taxon>Pseudomonadati</taxon>
        <taxon>Bacteroidota</taxon>
        <taxon>Cytophagia</taxon>
        <taxon>Cytophagales</taxon>
        <taxon>Spirosomataceae</taxon>
        <taxon>Dyadobacter</taxon>
    </lineage>
</organism>
<dbReference type="PIRSF" id="PIRSF001467">
    <property type="entry name" value="Peptidylpro_ismrse"/>
    <property type="match status" value="1"/>
</dbReference>
<evidence type="ECO:0000256" key="3">
    <source>
        <dbReference type="ARBA" id="ARBA00023110"/>
    </source>
</evidence>
<dbReference type="PANTHER" id="PTHR45625:SF4">
    <property type="entry name" value="PEPTIDYLPROLYL ISOMERASE DOMAIN AND WD REPEAT-CONTAINING PROTEIN 1"/>
    <property type="match status" value="1"/>
</dbReference>
<proteinExistence type="inferred from homology"/>
<dbReference type="InterPro" id="IPR002130">
    <property type="entry name" value="Cyclophilin-type_PPIase_dom"/>
</dbReference>
<dbReference type="PRINTS" id="PR00153">
    <property type="entry name" value="CSAPPISMRASE"/>
</dbReference>
<protein>
    <recommendedName>
        <fullName evidence="5">Peptidyl-prolyl cis-trans isomerase</fullName>
        <shortName evidence="5">PPIase</shortName>
        <ecNumber evidence="5">5.2.1.8</ecNumber>
    </recommendedName>
</protein>
<dbReference type="Pfam" id="PF00160">
    <property type="entry name" value="Pro_isomerase"/>
    <property type="match status" value="1"/>
</dbReference>
<reference evidence="7 8" key="1">
    <citation type="submission" date="2016-10" db="EMBL/GenBank/DDBJ databases">
        <authorList>
            <person name="de Groot N.N."/>
        </authorList>
    </citation>
    <scope>NUCLEOTIDE SEQUENCE [LARGE SCALE GENOMIC DNA]</scope>
    <source>
        <strain evidence="7 8">DSM 19938</strain>
    </source>
</reference>
<accession>A0A1H6V4P1</accession>
<dbReference type="STRING" id="408657.SAMN04487995_2708"/>
<dbReference type="PANTHER" id="PTHR45625">
    <property type="entry name" value="PEPTIDYL-PROLYL CIS-TRANS ISOMERASE-RELATED"/>
    <property type="match status" value="1"/>
</dbReference>
<evidence type="ECO:0000256" key="1">
    <source>
        <dbReference type="ARBA" id="ARBA00002388"/>
    </source>
</evidence>
<comment type="function">
    <text evidence="1 5">PPIases accelerate the folding of proteins. It catalyzes the cis-trans isomerization of proline imidic peptide bonds in oligopeptides.</text>
</comment>
<evidence type="ECO:0000256" key="2">
    <source>
        <dbReference type="ARBA" id="ARBA00007365"/>
    </source>
</evidence>
<dbReference type="GO" id="GO:0003755">
    <property type="term" value="F:peptidyl-prolyl cis-trans isomerase activity"/>
    <property type="evidence" value="ECO:0007669"/>
    <property type="project" value="UniProtKB-UniRule"/>
</dbReference>
<evidence type="ECO:0000259" key="6">
    <source>
        <dbReference type="PROSITE" id="PS50072"/>
    </source>
</evidence>
<comment type="catalytic activity">
    <reaction evidence="5">
        <text>[protein]-peptidylproline (omega=180) = [protein]-peptidylproline (omega=0)</text>
        <dbReference type="Rhea" id="RHEA:16237"/>
        <dbReference type="Rhea" id="RHEA-COMP:10747"/>
        <dbReference type="Rhea" id="RHEA-COMP:10748"/>
        <dbReference type="ChEBI" id="CHEBI:83833"/>
        <dbReference type="ChEBI" id="CHEBI:83834"/>
        <dbReference type="EC" id="5.2.1.8"/>
    </reaction>
</comment>
<dbReference type="Gene3D" id="2.40.100.10">
    <property type="entry name" value="Cyclophilin-like"/>
    <property type="match status" value="1"/>
</dbReference>
<dbReference type="PROSITE" id="PS50072">
    <property type="entry name" value="CSA_PPIASE_2"/>
    <property type="match status" value="1"/>
</dbReference>
<feature type="chain" id="PRO_5011330983" description="Peptidyl-prolyl cis-trans isomerase" evidence="5">
    <location>
        <begin position="27"/>
        <end position="197"/>
    </location>
</feature>
<dbReference type="OrthoDB" id="9807797at2"/>